<sequence length="649" mass="69072">MFVTKRTAFLWRGRPGLFAAAASAFTLCTAAGTAPPPGQPASIGPVGTYQVVGDSVVSAQQLFLGTADKVYIVDKTEKNPTSVNGHPAWAAEYALGTNVGRPMDVVTNSFCAGGNVLGNGTWVNIGGNQAVTYGGVTANSQNGGMPYDDPDGGKSIRLLDPCDDGNCDWVLAGGMTTRRWYPSVETLEDGSLLVIGGCQWGGFVNDGAQTNPTYEFFPPRGNPVTSPMLTNTLPANLYPLTFLLPSGRVLVQANWQTAVLDYKTGTEYRIDDIPDAVRTYPASAGVVMMPLTPANNWTATIMFCGGSNLQPNQWVTNWNIAQYPASQSCVQITPDVSGSYVHVDALPENRSMGNLIMLPNGQVLCINGAGTGVAGYGNDTWAIGQSYADRPVLDPVMFNASAPAGSQWSRNGFSPSTIPRMYHSVATLLPDGAVLVSGSNPNSDYNLNTKYPTEYRIEKFYPPYFGQRRPQPNGLPLKLGYGGAPFNVTLSKQDLFDDSKNVNRTKIVLMRMGFSTHAMNMGQRLIELEKAYTVKTDGSAVLHCSQLPPNPAIFPPGPAYIFVVVNDVPSVGVQIMVGSGQIGEQPIQAPAPLPMSSSQLQAFVDDSVDKGKSVEKGVEKTSAAAQAHVRMNGWTGLLAGLVSAGLALF</sequence>
<gene>
    <name evidence="1" type="ORF">BV25DRAFT_1849965</name>
</gene>
<keyword evidence="2" id="KW-1185">Reference proteome</keyword>
<dbReference type="EMBL" id="MU277193">
    <property type="protein sequence ID" value="KAI0066271.1"/>
    <property type="molecule type" value="Genomic_DNA"/>
</dbReference>
<evidence type="ECO:0000313" key="2">
    <source>
        <dbReference type="Proteomes" id="UP000814140"/>
    </source>
</evidence>
<protein>
    <submittedName>
        <fullName evidence="1">Glyoxal oxidase</fullName>
    </submittedName>
</protein>
<reference evidence="1" key="1">
    <citation type="submission" date="2021-03" db="EMBL/GenBank/DDBJ databases">
        <authorList>
            <consortium name="DOE Joint Genome Institute"/>
            <person name="Ahrendt S."/>
            <person name="Looney B.P."/>
            <person name="Miyauchi S."/>
            <person name="Morin E."/>
            <person name="Drula E."/>
            <person name="Courty P.E."/>
            <person name="Chicoki N."/>
            <person name="Fauchery L."/>
            <person name="Kohler A."/>
            <person name="Kuo A."/>
            <person name="Labutti K."/>
            <person name="Pangilinan J."/>
            <person name="Lipzen A."/>
            <person name="Riley R."/>
            <person name="Andreopoulos W."/>
            <person name="He G."/>
            <person name="Johnson J."/>
            <person name="Barry K.W."/>
            <person name="Grigoriev I.V."/>
            <person name="Nagy L."/>
            <person name="Hibbett D."/>
            <person name="Henrissat B."/>
            <person name="Matheny P.B."/>
            <person name="Labbe J."/>
            <person name="Martin F."/>
        </authorList>
    </citation>
    <scope>NUCLEOTIDE SEQUENCE</scope>
    <source>
        <strain evidence="1">HHB10654</strain>
    </source>
</reference>
<evidence type="ECO:0000313" key="1">
    <source>
        <dbReference type="EMBL" id="KAI0066271.1"/>
    </source>
</evidence>
<accession>A0ACB8TD33</accession>
<reference evidence="1" key="2">
    <citation type="journal article" date="2022" name="New Phytol.">
        <title>Evolutionary transition to the ectomycorrhizal habit in the genomes of a hyperdiverse lineage of mushroom-forming fungi.</title>
        <authorList>
            <person name="Looney B."/>
            <person name="Miyauchi S."/>
            <person name="Morin E."/>
            <person name="Drula E."/>
            <person name="Courty P.E."/>
            <person name="Kohler A."/>
            <person name="Kuo A."/>
            <person name="LaButti K."/>
            <person name="Pangilinan J."/>
            <person name="Lipzen A."/>
            <person name="Riley R."/>
            <person name="Andreopoulos W."/>
            <person name="He G."/>
            <person name="Johnson J."/>
            <person name="Nolan M."/>
            <person name="Tritt A."/>
            <person name="Barry K.W."/>
            <person name="Grigoriev I.V."/>
            <person name="Nagy L.G."/>
            <person name="Hibbett D."/>
            <person name="Henrissat B."/>
            <person name="Matheny P.B."/>
            <person name="Labbe J."/>
            <person name="Martin F.M."/>
        </authorList>
    </citation>
    <scope>NUCLEOTIDE SEQUENCE</scope>
    <source>
        <strain evidence="1">HHB10654</strain>
    </source>
</reference>
<name>A0ACB8TD33_9AGAM</name>
<proteinExistence type="predicted"/>
<dbReference type="Proteomes" id="UP000814140">
    <property type="component" value="Unassembled WGS sequence"/>
</dbReference>
<comment type="caution">
    <text evidence="1">The sequence shown here is derived from an EMBL/GenBank/DDBJ whole genome shotgun (WGS) entry which is preliminary data.</text>
</comment>
<organism evidence="1 2">
    <name type="scientific">Artomyces pyxidatus</name>
    <dbReference type="NCBI Taxonomy" id="48021"/>
    <lineage>
        <taxon>Eukaryota</taxon>
        <taxon>Fungi</taxon>
        <taxon>Dikarya</taxon>
        <taxon>Basidiomycota</taxon>
        <taxon>Agaricomycotina</taxon>
        <taxon>Agaricomycetes</taxon>
        <taxon>Russulales</taxon>
        <taxon>Auriscalpiaceae</taxon>
        <taxon>Artomyces</taxon>
    </lineage>
</organism>